<dbReference type="InterPro" id="IPR026906">
    <property type="entry name" value="LRR_5"/>
</dbReference>
<protein>
    <recommendedName>
        <fullName evidence="4">Leucine rich repeat protein, BspA family protein</fullName>
    </recommendedName>
</protein>
<dbReference type="Pfam" id="PF13306">
    <property type="entry name" value="LRR_5"/>
    <property type="match status" value="2"/>
</dbReference>
<evidence type="ECO:0000313" key="2">
    <source>
        <dbReference type="EMBL" id="GAB1223535.1"/>
    </source>
</evidence>
<reference evidence="1 3" key="1">
    <citation type="journal article" date="2019" name="PLoS Negl. Trop. Dis.">
        <title>Whole genome sequencing of Entamoeba nuttalli reveals mammalian host-related molecular signatures and a novel octapeptide-repeat surface protein.</title>
        <authorList>
            <person name="Tanaka M."/>
            <person name="Makiuchi T."/>
            <person name="Komiyama T."/>
            <person name="Shiina T."/>
            <person name="Osaki K."/>
            <person name="Tachibana H."/>
        </authorList>
    </citation>
    <scope>NUCLEOTIDE SEQUENCE [LARGE SCALE GENOMIC DNA]</scope>
    <source>
        <strain evidence="1 3">P19-061405</strain>
    </source>
</reference>
<dbReference type="Gene3D" id="3.80.10.10">
    <property type="entry name" value="Ribonuclease Inhibitor"/>
    <property type="match status" value="2"/>
</dbReference>
<keyword evidence="3" id="KW-1185">Reference proteome</keyword>
<dbReference type="Proteomes" id="UP001628156">
    <property type="component" value="Unassembled WGS sequence"/>
</dbReference>
<dbReference type="SUPFAM" id="SSF52058">
    <property type="entry name" value="L domain-like"/>
    <property type="match status" value="1"/>
</dbReference>
<reference evidence="1" key="2">
    <citation type="submission" date="2024-08" db="EMBL/GenBank/DDBJ databases">
        <title>Draft genome assembly of Entamoeba nuttalli using a combination of long-read and short-read sequencing data.</title>
        <authorList>
            <person name="Tanaka M."/>
            <person name="Tachibana H."/>
        </authorList>
    </citation>
    <scope>NUCLEOTIDE SEQUENCE</scope>
    <source>
        <strain evidence="1">P19-061405</strain>
    </source>
</reference>
<accession>A0ABQ0DGF6</accession>
<evidence type="ECO:0000313" key="3">
    <source>
        <dbReference type="Proteomes" id="UP001628156"/>
    </source>
</evidence>
<evidence type="ECO:0000313" key="1">
    <source>
        <dbReference type="EMBL" id="GAB1221930.1"/>
    </source>
</evidence>
<dbReference type="PANTHER" id="PTHR45661:SF3">
    <property type="entry name" value="IG-LIKE DOMAIN-CONTAINING PROTEIN"/>
    <property type="match status" value="1"/>
</dbReference>
<dbReference type="InterPro" id="IPR053139">
    <property type="entry name" value="Surface_bspA-like"/>
</dbReference>
<comment type="caution">
    <text evidence="1">The sequence shown here is derived from an EMBL/GenBank/DDBJ whole genome shotgun (WGS) entry which is preliminary data.</text>
</comment>
<dbReference type="Gene3D" id="3.40.50.12480">
    <property type="match status" value="1"/>
</dbReference>
<sequence length="388" mass="45718">MGNTTTKYQEKKGKLTVENIMNVSGYIKNKEDYIKLMMVNKKYTEIYKKMRYNPFSIKSKKIFPKLTNQFLYSRNDKKIKGVNHVLVDVISYSEYIQEIDDDIYCCNIKYEEEDKEEYGEVIESECNWIGRCYDREIIEIEIAEHIRYCVDECFNGFTNLTRIKLSPHLYKLPFKCFNNCKSLVEVNISYVTYIGDNCFSNCTRLREIQMNKDIGYVGKGSFWNCKSLVKIRSSGKIHIYQSIPYWVWLIMKEDNNEIEEIEYTIEDREKYGNEIPREVKRIGNGCFEGCQIEEISIPSNVIDIGNECFAYCNKLTNIKLHEGIKEIPKGFMKYCGQIERVQLPQSITKISTESFKECIKLKEININQNKMIIEKGAFEMCTNINYVE</sequence>
<gene>
    <name evidence="1" type="ORF">ENUP19_0086G0004</name>
    <name evidence="2" type="ORF">ENUP19_0151G0016</name>
</gene>
<name>A0ABQ0DGF6_9EUKA</name>
<dbReference type="InterPro" id="IPR032675">
    <property type="entry name" value="LRR_dom_sf"/>
</dbReference>
<proteinExistence type="predicted"/>
<dbReference type="PANTHER" id="PTHR45661">
    <property type="entry name" value="SURFACE ANTIGEN"/>
    <property type="match status" value="1"/>
</dbReference>
<evidence type="ECO:0008006" key="4">
    <source>
        <dbReference type="Google" id="ProtNLM"/>
    </source>
</evidence>
<organism evidence="1 3">
    <name type="scientific">Entamoeba nuttalli</name>
    <dbReference type="NCBI Taxonomy" id="412467"/>
    <lineage>
        <taxon>Eukaryota</taxon>
        <taxon>Amoebozoa</taxon>
        <taxon>Evosea</taxon>
        <taxon>Archamoebae</taxon>
        <taxon>Mastigamoebida</taxon>
        <taxon>Entamoebidae</taxon>
        <taxon>Entamoeba</taxon>
    </lineage>
</organism>
<dbReference type="EMBL" id="BAAFRS010000086">
    <property type="protein sequence ID" value="GAB1221930.1"/>
    <property type="molecule type" value="Genomic_DNA"/>
</dbReference>
<dbReference type="EMBL" id="BAAFRS010000151">
    <property type="protein sequence ID" value="GAB1223535.1"/>
    <property type="molecule type" value="Genomic_DNA"/>
</dbReference>